<organism evidence="1 2">
    <name type="scientific">Streptomyces daliensis</name>
    <dbReference type="NCBI Taxonomy" id="299421"/>
    <lineage>
        <taxon>Bacteria</taxon>
        <taxon>Bacillati</taxon>
        <taxon>Actinomycetota</taxon>
        <taxon>Actinomycetes</taxon>
        <taxon>Kitasatosporales</taxon>
        <taxon>Streptomycetaceae</taxon>
        <taxon>Streptomyces</taxon>
    </lineage>
</organism>
<comment type="caution">
    <text evidence="1">The sequence shown here is derived from an EMBL/GenBank/DDBJ whole genome shotgun (WGS) entry which is preliminary data.</text>
</comment>
<evidence type="ECO:0000313" key="1">
    <source>
        <dbReference type="EMBL" id="MBR7678444.1"/>
    </source>
</evidence>
<evidence type="ECO:0000313" key="2">
    <source>
        <dbReference type="Proteomes" id="UP000675554"/>
    </source>
</evidence>
<sequence>MDFTPQVETREISDSDLDNVSGGVLGPVVGDVVGTVDSVAPVSEVTGTVSQVTGVNTTAVTGLAGL</sequence>
<dbReference type="AlphaFoldDB" id="A0A8T4JA20"/>
<accession>A0A8T4JA20</accession>
<proteinExistence type="predicted"/>
<dbReference type="Proteomes" id="UP000675554">
    <property type="component" value="Unassembled WGS sequence"/>
</dbReference>
<dbReference type="EMBL" id="JAGSMN010001460">
    <property type="protein sequence ID" value="MBR7678444.1"/>
    <property type="molecule type" value="Genomic_DNA"/>
</dbReference>
<name>A0A8T4JA20_9ACTN</name>
<reference evidence="1" key="1">
    <citation type="submission" date="2021-04" db="EMBL/GenBank/DDBJ databases">
        <title>Sequencing of actinobacteria type strains.</title>
        <authorList>
            <person name="Nguyen G.-S."/>
            <person name="Wentzel A."/>
        </authorList>
    </citation>
    <scope>NUCLEOTIDE SEQUENCE</scope>
    <source>
        <strain evidence="1">DSM 42095</strain>
    </source>
</reference>
<keyword evidence="2" id="KW-1185">Reference proteome</keyword>
<protein>
    <submittedName>
        <fullName evidence="1">Type A2 lantipeptide</fullName>
    </submittedName>
</protein>
<gene>
    <name evidence="1" type="ORF">KDA82_36855</name>
</gene>